<organism evidence="2 3">
    <name type="scientific">Streptomyces alkaliphilus</name>
    <dbReference type="NCBI Taxonomy" id="1472722"/>
    <lineage>
        <taxon>Bacteria</taxon>
        <taxon>Bacillati</taxon>
        <taxon>Actinomycetota</taxon>
        <taxon>Actinomycetes</taxon>
        <taxon>Kitasatosporales</taxon>
        <taxon>Streptomycetaceae</taxon>
        <taxon>Streptomyces</taxon>
    </lineage>
</organism>
<evidence type="ECO:0000313" key="3">
    <source>
        <dbReference type="Proteomes" id="UP000538929"/>
    </source>
</evidence>
<dbReference type="EMBL" id="VKHT01001266">
    <property type="protein sequence ID" value="MBB0246983.1"/>
    <property type="molecule type" value="Genomic_DNA"/>
</dbReference>
<gene>
    <name evidence="2" type="ORF">FNQ90_23375</name>
</gene>
<sequence length="204" mass="21242">MGSRTRGGTRWKRFGVVMVPAVAASAAIGVAMSQGALAASFAVSGQSFKVTTERLVNTDGFVQYGTLNKKADGDYVPVAVSAFNSATITKLCQSVVVPTPIGDVTVKLGAGADPKKPVKAKNLFIDLAELDANATFTNIDIGVSASHTTKGPKPTGEYTPGSFAQQAEAATLTNVKQTAWATTAGTFELNGLNIKLHRGKNECY</sequence>
<keyword evidence="1" id="KW-0732">Signal</keyword>
<accession>A0A7W3THK1</accession>
<dbReference type="Proteomes" id="UP000538929">
    <property type="component" value="Unassembled WGS sequence"/>
</dbReference>
<name>A0A7W3THK1_9ACTN</name>
<evidence type="ECO:0000256" key="1">
    <source>
        <dbReference type="SAM" id="SignalP"/>
    </source>
</evidence>
<protein>
    <submittedName>
        <fullName evidence="2">Cholesterol esterase</fullName>
    </submittedName>
</protein>
<reference evidence="3" key="1">
    <citation type="submission" date="2019-10" db="EMBL/GenBank/DDBJ databases">
        <title>Streptomyces sp. nov., a novel actinobacterium isolated from alkaline environment.</title>
        <authorList>
            <person name="Golinska P."/>
        </authorList>
    </citation>
    <scope>NUCLEOTIDE SEQUENCE [LARGE SCALE GENOMIC DNA]</scope>
    <source>
        <strain evidence="3">DSM 42118</strain>
    </source>
</reference>
<keyword evidence="3" id="KW-1185">Reference proteome</keyword>
<dbReference type="AlphaFoldDB" id="A0A7W3THK1"/>
<feature type="signal peptide" evidence="1">
    <location>
        <begin position="1"/>
        <end position="38"/>
    </location>
</feature>
<proteinExistence type="predicted"/>
<comment type="caution">
    <text evidence="2">The sequence shown here is derived from an EMBL/GenBank/DDBJ whole genome shotgun (WGS) entry which is preliminary data.</text>
</comment>
<evidence type="ECO:0000313" key="2">
    <source>
        <dbReference type="EMBL" id="MBB0246983.1"/>
    </source>
</evidence>
<dbReference type="Pfam" id="PF19741">
    <property type="entry name" value="DUF6230"/>
    <property type="match status" value="1"/>
</dbReference>
<dbReference type="RefSeq" id="WP_182608245.1">
    <property type="nucleotide sequence ID" value="NZ_VKHT01001266.1"/>
</dbReference>
<feature type="chain" id="PRO_5030713136" evidence="1">
    <location>
        <begin position="39"/>
        <end position="204"/>
    </location>
</feature>
<dbReference type="InterPro" id="IPR046198">
    <property type="entry name" value="DUF6230"/>
</dbReference>